<dbReference type="SMART" id="SM00855">
    <property type="entry name" value="PGAM"/>
    <property type="match status" value="1"/>
</dbReference>
<proteinExistence type="inferred from homology"/>
<dbReference type="SUPFAM" id="SSF53254">
    <property type="entry name" value="Phosphoglycerate mutase-like"/>
    <property type="match status" value="1"/>
</dbReference>
<dbReference type="EMBL" id="RRYP01014127">
    <property type="protein sequence ID" value="TNV76135.1"/>
    <property type="molecule type" value="Genomic_DNA"/>
</dbReference>
<dbReference type="CDD" id="cd07067">
    <property type="entry name" value="HP_PGM_like"/>
    <property type="match status" value="1"/>
</dbReference>
<evidence type="ECO:0000256" key="3">
    <source>
        <dbReference type="ARBA" id="ARBA00012028"/>
    </source>
</evidence>
<gene>
    <name evidence="9" type="ORF">FGO68_gene16883</name>
</gene>
<dbReference type="OrthoDB" id="354304at2759"/>
<accession>A0A8J8NL66</accession>
<dbReference type="InterPro" id="IPR029033">
    <property type="entry name" value="His_PPase_superfam"/>
</dbReference>
<evidence type="ECO:0000256" key="5">
    <source>
        <dbReference type="ARBA" id="ARBA00023235"/>
    </source>
</evidence>
<dbReference type="InterPro" id="IPR005952">
    <property type="entry name" value="Phosphogly_mut1"/>
</dbReference>
<feature type="active site" description="Tele-phosphohistidine intermediate" evidence="6">
    <location>
        <position position="17"/>
    </location>
</feature>
<feature type="binding site" evidence="7">
    <location>
        <begin position="16"/>
        <end position="23"/>
    </location>
    <ligand>
        <name>substrate</name>
    </ligand>
</feature>
<feature type="binding site" evidence="7">
    <location>
        <begin position="29"/>
        <end position="30"/>
    </location>
    <ligand>
        <name>substrate</name>
    </ligand>
</feature>
<dbReference type="PANTHER" id="PTHR11931">
    <property type="entry name" value="PHOSPHOGLYCERATE MUTASE"/>
    <property type="match status" value="1"/>
</dbReference>
<evidence type="ECO:0000313" key="10">
    <source>
        <dbReference type="Proteomes" id="UP000785679"/>
    </source>
</evidence>
<feature type="active site" description="Proton donor/acceptor" evidence="6">
    <location>
        <position position="95"/>
    </location>
</feature>
<comment type="similarity">
    <text evidence="2">Belongs to the phosphoglycerate mutase family. BPG-dependent PGAM subfamily.</text>
</comment>
<comment type="caution">
    <text evidence="9">The sequence shown here is derived from an EMBL/GenBank/DDBJ whole genome shotgun (WGS) entry which is preliminary data.</text>
</comment>
<dbReference type="NCBIfam" id="NF010713">
    <property type="entry name" value="PRK14115.1"/>
    <property type="match status" value="1"/>
</dbReference>
<keyword evidence="5" id="KW-0413">Isomerase</keyword>
<dbReference type="Pfam" id="PF00300">
    <property type="entry name" value="His_Phos_1"/>
    <property type="match status" value="2"/>
</dbReference>
<dbReference type="GO" id="GO:0006096">
    <property type="term" value="P:glycolytic process"/>
    <property type="evidence" value="ECO:0007669"/>
    <property type="project" value="UniProtKB-KW"/>
</dbReference>
<evidence type="ECO:0000256" key="2">
    <source>
        <dbReference type="ARBA" id="ARBA00006717"/>
    </source>
</evidence>
<feature type="binding site" evidence="7">
    <location>
        <position position="68"/>
    </location>
    <ligand>
        <name>substrate</name>
    </ligand>
</feature>
<feature type="site" description="Transition state stabilizer" evidence="8">
    <location>
        <position position="190"/>
    </location>
</feature>
<feature type="binding site" evidence="7">
    <location>
        <position position="106"/>
    </location>
    <ligand>
        <name>substrate</name>
    </ligand>
</feature>
<dbReference type="AlphaFoldDB" id="A0A8J8NL66"/>
<evidence type="ECO:0000256" key="7">
    <source>
        <dbReference type="PIRSR" id="PIRSR613078-2"/>
    </source>
</evidence>
<feature type="binding site" evidence="7">
    <location>
        <begin position="122"/>
        <end position="123"/>
    </location>
    <ligand>
        <name>substrate</name>
    </ligand>
</feature>
<keyword evidence="4" id="KW-0324">Glycolysis</keyword>
<evidence type="ECO:0000256" key="8">
    <source>
        <dbReference type="PIRSR" id="PIRSR613078-3"/>
    </source>
</evidence>
<reference evidence="9" key="1">
    <citation type="submission" date="2019-06" db="EMBL/GenBank/DDBJ databases">
        <authorList>
            <person name="Zheng W."/>
        </authorList>
    </citation>
    <scope>NUCLEOTIDE SEQUENCE</scope>
    <source>
        <strain evidence="9">QDHG01</strain>
    </source>
</reference>
<dbReference type="EC" id="5.4.2.11" evidence="3"/>
<name>A0A8J8NL66_HALGN</name>
<feature type="binding site" evidence="7">
    <location>
        <begin position="191"/>
        <end position="192"/>
    </location>
    <ligand>
        <name>substrate</name>
    </ligand>
</feature>
<dbReference type="NCBIfam" id="TIGR01258">
    <property type="entry name" value="pgm_1"/>
    <property type="match status" value="1"/>
</dbReference>
<evidence type="ECO:0000313" key="9">
    <source>
        <dbReference type="EMBL" id="TNV76135.1"/>
    </source>
</evidence>
<dbReference type="Gene3D" id="3.40.50.1240">
    <property type="entry name" value="Phosphoglycerate mutase-like"/>
    <property type="match status" value="1"/>
</dbReference>
<evidence type="ECO:0000256" key="1">
    <source>
        <dbReference type="ARBA" id="ARBA00000380"/>
    </source>
</evidence>
<sequence>MKKSLATKIHRVVFVRHGESTWNKENRFTGWTDVQLTPNGIEEAKFAGQLLKQNGFQFDVAFTSVLTRAIMTYNNIATELGCHYIPVHKHWRLNERHYGALQGLNKAETAAKHGEEQVTLWRRSYDIPPPELTLEDERHPQHDPRYQGLPLDVLPKTESLKITVDRVLPYWYDSICPQVLQGKNVIVVAHGNSLRAIVKHLSQMSDKDIIKYNIPTACPLVYEFDETLKPIKNYYLLNEKELKERMEAVANQAKAKL</sequence>
<dbReference type="Proteomes" id="UP000785679">
    <property type="component" value="Unassembled WGS sequence"/>
</dbReference>
<evidence type="ECO:0000256" key="4">
    <source>
        <dbReference type="ARBA" id="ARBA00023152"/>
    </source>
</evidence>
<comment type="catalytic activity">
    <reaction evidence="1">
        <text>(2R)-2-phosphoglycerate = (2R)-3-phosphoglycerate</text>
        <dbReference type="Rhea" id="RHEA:15901"/>
        <dbReference type="ChEBI" id="CHEBI:58272"/>
        <dbReference type="ChEBI" id="CHEBI:58289"/>
        <dbReference type="EC" id="5.4.2.11"/>
    </reaction>
</comment>
<dbReference type="HAMAP" id="MF_01039">
    <property type="entry name" value="PGAM_GpmA"/>
    <property type="match status" value="1"/>
</dbReference>
<dbReference type="GO" id="GO:0004619">
    <property type="term" value="F:phosphoglycerate mutase activity"/>
    <property type="evidence" value="ECO:0007669"/>
    <property type="project" value="UniProtKB-EC"/>
</dbReference>
<keyword evidence="10" id="KW-1185">Reference proteome</keyword>
<organism evidence="9 10">
    <name type="scientific">Halteria grandinella</name>
    <dbReference type="NCBI Taxonomy" id="5974"/>
    <lineage>
        <taxon>Eukaryota</taxon>
        <taxon>Sar</taxon>
        <taxon>Alveolata</taxon>
        <taxon>Ciliophora</taxon>
        <taxon>Intramacronucleata</taxon>
        <taxon>Spirotrichea</taxon>
        <taxon>Stichotrichia</taxon>
        <taxon>Sporadotrichida</taxon>
        <taxon>Halteriidae</taxon>
        <taxon>Halteria</taxon>
    </lineage>
</organism>
<feature type="binding site" evidence="7">
    <location>
        <begin position="95"/>
        <end position="98"/>
    </location>
    <ligand>
        <name>substrate</name>
    </ligand>
</feature>
<dbReference type="PIRSF" id="PIRSF000709">
    <property type="entry name" value="6PFK_2-Ptase"/>
    <property type="match status" value="1"/>
</dbReference>
<evidence type="ECO:0000256" key="6">
    <source>
        <dbReference type="PIRSR" id="PIRSR613078-1"/>
    </source>
</evidence>
<dbReference type="InterPro" id="IPR013078">
    <property type="entry name" value="His_Pase_superF_clade-1"/>
</dbReference>
<protein>
    <recommendedName>
        <fullName evidence="3">phosphoglycerate mutase (2,3-diphosphoglycerate-dependent)</fullName>
        <ecNumber evidence="3">5.4.2.11</ecNumber>
    </recommendedName>
</protein>
<dbReference type="FunFam" id="3.40.50.1240:FF:000003">
    <property type="entry name" value="2,3-bisphosphoglycerate-dependent phosphoglycerate mutase"/>
    <property type="match status" value="1"/>
</dbReference>